<dbReference type="Proteomes" id="UP000567179">
    <property type="component" value="Unassembled WGS sequence"/>
</dbReference>
<dbReference type="InterPro" id="IPR056884">
    <property type="entry name" value="NPHP3-like_N"/>
</dbReference>
<dbReference type="Gene3D" id="3.40.50.300">
    <property type="entry name" value="P-loop containing nucleotide triphosphate hydrolases"/>
    <property type="match status" value="1"/>
</dbReference>
<name>A0A8H5B255_9AGAR</name>
<protein>
    <recommendedName>
        <fullName evidence="2">Nephrocystin 3-like N-terminal domain-containing protein</fullName>
    </recommendedName>
</protein>
<accession>A0A8H5B255</accession>
<evidence type="ECO:0000313" key="3">
    <source>
        <dbReference type="EMBL" id="KAF5314956.1"/>
    </source>
</evidence>
<proteinExistence type="predicted"/>
<gene>
    <name evidence="3" type="ORF">D9619_007612</name>
</gene>
<dbReference type="InterPro" id="IPR027417">
    <property type="entry name" value="P-loop_NTPase"/>
</dbReference>
<sequence length="206" mass="23618">MSPKYARRCQGEKYQWIMRSDIQSMNASILWLNGAAGGGKSAIAQSLAERCAEEHLLLASFFFSRSDPSRNHSGHLIATIVYQIYQVVPPPAQEAIQRAIEQDPLIWSRDIFTQFRILIVDTLAHLVQSWFFQSLQVARMIIIDGLDECLDWLMQQRILELILKALTEWHLPFLFLVASRPEPEIKAVFESPQMAGICLNIHLDMH</sequence>
<dbReference type="Pfam" id="PF24883">
    <property type="entry name" value="NPHP3_N"/>
    <property type="match status" value="1"/>
</dbReference>
<dbReference type="AlphaFoldDB" id="A0A8H5B255"/>
<dbReference type="SUPFAM" id="SSF52540">
    <property type="entry name" value="P-loop containing nucleoside triphosphate hydrolases"/>
    <property type="match status" value="1"/>
</dbReference>
<evidence type="ECO:0000259" key="2">
    <source>
        <dbReference type="Pfam" id="PF24883"/>
    </source>
</evidence>
<keyword evidence="4" id="KW-1185">Reference proteome</keyword>
<dbReference type="EMBL" id="JAACJJ010000043">
    <property type="protein sequence ID" value="KAF5314956.1"/>
    <property type="molecule type" value="Genomic_DNA"/>
</dbReference>
<evidence type="ECO:0000256" key="1">
    <source>
        <dbReference type="ARBA" id="ARBA00022737"/>
    </source>
</evidence>
<keyword evidence="1" id="KW-0677">Repeat</keyword>
<feature type="domain" description="Nephrocystin 3-like N-terminal" evidence="2">
    <location>
        <begin position="23"/>
        <end position="180"/>
    </location>
</feature>
<reference evidence="3 4" key="1">
    <citation type="journal article" date="2020" name="ISME J.">
        <title>Uncovering the hidden diversity of litter-decomposition mechanisms in mushroom-forming fungi.</title>
        <authorList>
            <person name="Floudas D."/>
            <person name="Bentzer J."/>
            <person name="Ahren D."/>
            <person name="Johansson T."/>
            <person name="Persson P."/>
            <person name="Tunlid A."/>
        </authorList>
    </citation>
    <scope>NUCLEOTIDE SEQUENCE [LARGE SCALE GENOMIC DNA]</scope>
    <source>
        <strain evidence="3 4">CBS 101986</strain>
    </source>
</reference>
<dbReference type="PANTHER" id="PTHR10039:SF14">
    <property type="entry name" value="NACHT DOMAIN-CONTAINING PROTEIN"/>
    <property type="match status" value="1"/>
</dbReference>
<evidence type="ECO:0000313" key="4">
    <source>
        <dbReference type="Proteomes" id="UP000567179"/>
    </source>
</evidence>
<comment type="caution">
    <text evidence="3">The sequence shown here is derived from an EMBL/GenBank/DDBJ whole genome shotgun (WGS) entry which is preliminary data.</text>
</comment>
<organism evidence="3 4">
    <name type="scientific">Psilocybe cf. subviscida</name>
    <dbReference type="NCBI Taxonomy" id="2480587"/>
    <lineage>
        <taxon>Eukaryota</taxon>
        <taxon>Fungi</taxon>
        <taxon>Dikarya</taxon>
        <taxon>Basidiomycota</taxon>
        <taxon>Agaricomycotina</taxon>
        <taxon>Agaricomycetes</taxon>
        <taxon>Agaricomycetidae</taxon>
        <taxon>Agaricales</taxon>
        <taxon>Agaricineae</taxon>
        <taxon>Strophariaceae</taxon>
        <taxon>Psilocybe</taxon>
    </lineage>
</organism>
<dbReference type="OrthoDB" id="5967843at2759"/>
<dbReference type="PANTHER" id="PTHR10039">
    <property type="entry name" value="AMELOGENIN"/>
    <property type="match status" value="1"/>
</dbReference>